<protein>
    <submittedName>
        <fullName evidence="2">Uncharacterized protein</fullName>
    </submittedName>
</protein>
<feature type="region of interest" description="Disordered" evidence="1">
    <location>
        <begin position="1"/>
        <end position="32"/>
    </location>
</feature>
<gene>
    <name evidence="2" type="ORF">LAESUDRAFT_816471</name>
</gene>
<name>A0A165B8Z8_9APHY</name>
<dbReference type="InParanoid" id="A0A165B8Z8"/>
<evidence type="ECO:0000313" key="3">
    <source>
        <dbReference type="Proteomes" id="UP000076871"/>
    </source>
</evidence>
<keyword evidence="3" id="KW-1185">Reference proteome</keyword>
<evidence type="ECO:0000313" key="2">
    <source>
        <dbReference type="EMBL" id="KZT00520.1"/>
    </source>
</evidence>
<reference evidence="2 3" key="1">
    <citation type="journal article" date="2016" name="Mol. Biol. Evol.">
        <title>Comparative Genomics of Early-Diverging Mushroom-Forming Fungi Provides Insights into the Origins of Lignocellulose Decay Capabilities.</title>
        <authorList>
            <person name="Nagy L.G."/>
            <person name="Riley R."/>
            <person name="Tritt A."/>
            <person name="Adam C."/>
            <person name="Daum C."/>
            <person name="Floudas D."/>
            <person name="Sun H."/>
            <person name="Yadav J.S."/>
            <person name="Pangilinan J."/>
            <person name="Larsson K.H."/>
            <person name="Matsuura K."/>
            <person name="Barry K."/>
            <person name="Labutti K."/>
            <person name="Kuo R."/>
            <person name="Ohm R.A."/>
            <person name="Bhattacharya S.S."/>
            <person name="Shirouzu T."/>
            <person name="Yoshinaga Y."/>
            <person name="Martin F.M."/>
            <person name="Grigoriev I.V."/>
            <person name="Hibbett D.S."/>
        </authorList>
    </citation>
    <scope>NUCLEOTIDE SEQUENCE [LARGE SCALE GENOMIC DNA]</scope>
    <source>
        <strain evidence="2 3">93-53</strain>
    </source>
</reference>
<evidence type="ECO:0000256" key="1">
    <source>
        <dbReference type="SAM" id="MobiDB-lite"/>
    </source>
</evidence>
<dbReference type="EMBL" id="KV427683">
    <property type="protein sequence ID" value="KZT00520.1"/>
    <property type="molecule type" value="Genomic_DNA"/>
</dbReference>
<sequence length="394" mass="42691">MASQPQSDPPPAPSPPAAPSAPPPPAPSVSTSPPPVFFPAPVTATVRAPPSFTPTDAIHMLTALNAQILQTATQLADACRTVPGFLPPLARTKTLALASPSSAYKPDDYPCPLDMATYAILLQDAAERVHDIAGARMALVLDQMRERVTGLRLVEVRRKGQLMLKVEDLAGAGAGAYKRETEDRRRVHPLDPTLLQLALQTCMVVHCARAIRRWMSGADVWEDREDMLDRLWDRFRETGECLRSSEPPSVSHPWRVLTTQHLQELSSSCSALPYSYGTPTLSPAHTPSHLLAASVAAVMLLAGVPEAFTRLFCSRYRGTLASLLDNVRALREALGIMGADASEEVERVVKEEEEMRGVGGDAGREVEEGTAAQGVKASMRAWAERALYSPSYDL</sequence>
<proteinExistence type="predicted"/>
<accession>A0A165B8Z8</accession>
<dbReference type="RefSeq" id="XP_040758260.1">
    <property type="nucleotide sequence ID" value="XM_040914780.1"/>
</dbReference>
<dbReference type="AlphaFoldDB" id="A0A165B8Z8"/>
<dbReference type="GeneID" id="63831807"/>
<organism evidence="2 3">
    <name type="scientific">Laetiporus sulphureus 93-53</name>
    <dbReference type="NCBI Taxonomy" id="1314785"/>
    <lineage>
        <taxon>Eukaryota</taxon>
        <taxon>Fungi</taxon>
        <taxon>Dikarya</taxon>
        <taxon>Basidiomycota</taxon>
        <taxon>Agaricomycotina</taxon>
        <taxon>Agaricomycetes</taxon>
        <taxon>Polyporales</taxon>
        <taxon>Laetiporus</taxon>
    </lineage>
</organism>
<dbReference type="Proteomes" id="UP000076871">
    <property type="component" value="Unassembled WGS sequence"/>
</dbReference>
<feature type="compositionally biased region" description="Pro residues" evidence="1">
    <location>
        <begin position="7"/>
        <end position="32"/>
    </location>
</feature>